<evidence type="ECO:0000256" key="1">
    <source>
        <dbReference type="ARBA" id="ARBA00023002"/>
    </source>
</evidence>
<dbReference type="Gene3D" id="3.50.50.60">
    <property type="entry name" value="FAD/NAD(P)-binding domain"/>
    <property type="match status" value="1"/>
</dbReference>
<dbReference type="Pfam" id="PF01494">
    <property type="entry name" value="FAD_binding_3"/>
    <property type="match status" value="1"/>
</dbReference>
<sequence length="400" mass="44865">MGTRGQTQVCVVEAGPAGLLLAHLLHREGVGVVVLEAKSRAYLETSPHRIRAGVMEWGTKEILVQAGLGEGLLKNGHEHQGIYLAHGGELHRIDFPSLAEGWRIWVYGQQYQVRDMIARFLEEGGEILFEREVVGLSDLETAPKVRFRTPDGEEGELEAEFVVGADGSHSRTRGFIPGLVLKEKNYPFAWLGILAETSPAADELIYASHPRGFALFSMRSKTLARNYLQVSPEENLEAWSEDRIWEELNVRLGGVARVQPGPLLEKSLTPHRAFVAEPMQHGRLFLVGDAAHVVPPTGAKGMNLAVADAVALFQALWAFYRKGEEEKLRRHTETCREHVWQGEFFSYWMTNLLHTQPDPFLEGLRQAELKQALASEALKRFLAENYTGRRTTGRWVGLWT</sequence>
<gene>
    <name evidence="3" type="ORF">TtJL18_2438</name>
</gene>
<accession>H9ZVA3</accession>
<dbReference type="KEGG" id="ttl:TtJL18_2438"/>
<feature type="domain" description="FAD-binding" evidence="2">
    <location>
        <begin position="6"/>
        <end position="341"/>
    </location>
</feature>
<dbReference type="PANTHER" id="PTHR43476">
    <property type="entry name" value="3-(3-HYDROXY-PHENYL)PROPIONATE/3-HYDROXYCINNAMIC ACID HYDROXYLASE"/>
    <property type="match status" value="1"/>
</dbReference>
<dbReference type="InterPro" id="IPR036188">
    <property type="entry name" value="FAD/NAD-bd_sf"/>
</dbReference>
<dbReference type="PATRIC" id="fig|798128.4.peg.2372"/>
<dbReference type="EMBL" id="CP003254">
    <property type="protein sequence ID" value="AFH40263.1"/>
    <property type="molecule type" value="Genomic_DNA"/>
</dbReference>
<dbReference type="NCBIfam" id="NF006091">
    <property type="entry name" value="PRK08243.1"/>
    <property type="match status" value="1"/>
</dbReference>
<dbReference type="SUPFAM" id="SSF54373">
    <property type="entry name" value="FAD-linked reductases, C-terminal domain"/>
    <property type="match status" value="1"/>
</dbReference>
<dbReference type="PANTHER" id="PTHR43476:SF5">
    <property type="entry name" value="FAD-DEPENDENT MONOOXYGENASE"/>
    <property type="match status" value="1"/>
</dbReference>
<geneLocation type="plasmid" evidence="3 4">
    <name>pTTJL1802</name>
</geneLocation>
<keyword evidence="1" id="KW-0560">Oxidoreductase</keyword>
<name>H9ZVA3_THETH</name>
<dbReference type="RefSeq" id="WP_014632287.1">
    <property type="nucleotide sequence ID" value="NC_017590.1"/>
</dbReference>
<keyword evidence="3" id="KW-0614">Plasmid</keyword>
<proteinExistence type="predicted"/>
<evidence type="ECO:0000259" key="2">
    <source>
        <dbReference type="Pfam" id="PF01494"/>
    </source>
</evidence>
<protein>
    <submittedName>
        <fullName evidence="3">2-polyprenyl-6-methoxyphenol hydroxylase-like oxidoreductase</fullName>
    </submittedName>
</protein>
<evidence type="ECO:0000313" key="3">
    <source>
        <dbReference type="EMBL" id="AFH40263.1"/>
    </source>
</evidence>
<organism evidence="3 4">
    <name type="scientific">Thermus thermophilus JL-18</name>
    <dbReference type="NCBI Taxonomy" id="798128"/>
    <lineage>
        <taxon>Bacteria</taxon>
        <taxon>Thermotogati</taxon>
        <taxon>Deinococcota</taxon>
        <taxon>Deinococci</taxon>
        <taxon>Thermales</taxon>
        <taxon>Thermaceae</taxon>
        <taxon>Thermus</taxon>
    </lineage>
</organism>
<reference evidence="3 4" key="1">
    <citation type="journal article" date="2013" name="Genome Announc.">
        <title>Whole Genome Sequencing of Thermus oshimai JL-2 and Thermus thermophilus JL-18, Incomplete Denitrifiers from the United States Great Basin.</title>
        <authorList>
            <person name="Murugapiran S.K."/>
            <person name="Huntemann M."/>
            <person name="Wei C.L."/>
            <person name="Han J."/>
            <person name="Detter J.C."/>
            <person name="Han C.S."/>
            <person name="Erkkila T.H."/>
            <person name="Teshima H."/>
            <person name="Chen A."/>
            <person name="Kyrpides N."/>
            <person name="Mavrommatis K."/>
            <person name="Markowitz V."/>
            <person name="Szeto E."/>
            <person name="Ivanova N."/>
            <person name="Pagani I."/>
            <person name="Lam J."/>
            <person name="McDonald A.I."/>
            <person name="Dodsworth J.A."/>
            <person name="Pati A."/>
            <person name="Goodwin L."/>
            <person name="Peters L."/>
            <person name="Pitluck S."/>
            <person name="Woyke T."/>
            <person name="Hedlund B.P."/>
        </authorList>
    </citation>
    <scope>NUCLEOTIDE SEQUENCE [LARGE SCALE GENOMIC DNA]</scope>
    <source>
        <strain evidence="3 4">JL-18</strain>
        <plasmid evidence="3 4">pTTJL1802</plasmid>
    </source>
</reference>
<dbReference type="PRINTS" id="PR00420">
    <property type="entry name" value="RNGMNOXGNASE"/>
</dbReference>
<dbReference type="GO" id="GO:0016491">
    <property type="term" value="F:oxidoreductase activity"/>
    <property type="evidence" value="ECO:0007669"/>
    <property type="project" value="UniProtKB-KW"/>
</dbReference>
<dbReference type="InterPro" id="IPR050631">
    <property type="entry name" value="PheA/TfdB_FAD_monoxygenase"/>
</dbReference>
<dbReference type="HOGENOM" id="CLU_057691_0_0_0"/>
<dbReference type="Gene3D" id="3.30.9.10">
    <property type="entry name" value="D-Amino Acid Oxidase, subunit A, domain 2"/>
    <property type="match status" value="1"/>
</dbReference>
<dbReference type="AlphaFoldDB" id="H9ZVA3"/>
<dbReference type="GO" id="GO:0071949">
    <property type="term" value="F:FAD binding"/>
    <property type="evidence" value="ECO:0007669"/>
    <property type="project" value="InterPro"/>
</dbReference>
<dbReference type="Proteomes" id="UP000007388">
    <property type="component" value="Plasmid pTTJL1802"/>
</dbReference>
<dbReference type="InterPro" id="IPR002938">
    <property type="entry name" value="FAD-bd"/>
</dbReference>
<dbReference type="SUPFAM" id="SSF51905">
    <property type="entry name" value="FAD/NAD(P)-binding domain"/>
    <property type="match status" value="1"/>
</dbReference>
<evidence type="ECO:0000313" key="4">
    <source>
        <dbReference type="Proteomes" id="UP000007388"/>
    </source>
</evidence>